<sequence>MAASILNKRTLFLLQKRGWVVRRNILPHTKEVTIESVHDHIKSDASLKSYRKDCELRESVFDPKHSKEYRWHRDRPFIPLPSFSLAPPLKWVLIFPKDTILIPHYTSTQLISGTHDPRNLLKYCRVVSPLLNVGDVLAFDAQLLHRKPYDAHFSNRKCFKVELRK</sequence>
<proteinExistence type="predicted"/>
<accession>A0A3G5AI97</accession>
<reference evidence="1" key="1">
    <citation type="submission" date="2018-10" db="EMBL/GenBank/DDBJ databases">
        <title>Hidden diversity of soil giant viruses.</title>
        <authorList>
            <person name="Schulz F."/>
            <person name="Alteio L."/>
            <person name="Goudeau D."/>
            <person name="Ryan E.M."/>
            <person name="Malmstrom R.R."/>
            <person name="Blanchard J."/>
            <person name="Woyke T."/>
        </authorList>
    </citation>
    <scope>NUCLEOTIDE SEQUENCE</scope>
    <source>
        <strain evidence="1">SMV1</strain>
    </source>
</reference>
<organism evidence="1">
    <name type="scientific">Solumvirus sp</name>
    <dbReference type="NCBI Taxonomy" id="2487773"/>
    <lineage>
        <taxon>Viruses</taxon>
        <taxon>Pithoviruses</taxon>
    </lineage>
</organism>
<gene>
    <name evidence="1" type="ORF">Solumvirus4_12</name>
</gene>
<evidence type="ECO:0008006" key="2">
    <source>
        <dbReference type="Google" id="ProtNLM"/>
    </source>
</evidence>
<dbReference type="SUPFAM" id="SSF51197">
    <property type="entry name" value="Clavaminate synthase-like"/>
    <property type="match status" value="1"/>
</dbReference>
<name>A0A3G5AI97_9VIRU</name>
<protein>
    <recommendedName>
        <fullName evidence="2">Phytanoyl-CoA dioxygenase</fullName>
    </recommendedName>
</protein>
<evidence type="ECO:0000313" key="1">
    <source>
        <dbReference type="EMBL" id="AYV86314.1"/>
    </source>
</evidence>
<dbReference type="EMBL" id="MK072501">
    <property type="protein sequence ID" value="AYV86314.1"/>
    <property type="molecule type" value="Genomic_DNA"/>
</dbReference>